<accession>A0A7X5N218</accession>
<dbReference type="Gene3D" id="3.40.710.10">
    <property type="entry name" value="DD-peptidase/beta-lactamase superfamily"/>
    <property type="match status" value="1"/>
</dbReference>
<gene>
    <name evidence="2" type="ORF">G3W61_26850</name>
</gene>
<dbReference type="EMBL" id="JAAGYU010001011">
    <property type="protein sequence ID" value="NEL79847.1"/>
    <property type="molecule type" value="Genomic_DNA"/>
</dbReference>
<dbReference type="InterPro" id="IPR001466">
    <property type="entry name" value="Beta-lactam-related"/>
</dbReference>
<sequence>APGDCYAYQNVAFSLVGDVVFAASGSFYEQSVERRIFKPLGMNDASMGLAGIQASPRWARPHVRSRNGWVSLTPKPTYYRLAPAAGVNASASDMAQWLLAHTGHRTDVLPAPLLATLHAPLISTPGEMRSGWRHERVDAASYALGWRVFDYAGHQVVFHAGA</sequence>
<dbReference type="Proteomes" id="UP000471082">
    <property type="component" value="Unassembled WGS sequence"/>
</dbReference>
<dbReference type="PANTHER" id="PTHR46825:SF15">
    <property type="entry name" value="BETA-LACTAMASE-RELATED DOMAIN-CONTAINING PROTEIN"/>
    <property type="match status" value="1"/>
</dbReference>
<name>A0A7X5N218_XANPE</name>
<dbReference type="AlphaFoldDB" id="A0A7X5N218"/>
<proteinExistence type="predicted"/>
<dbReference type="Pfam" id="PF00144">
    <property type="entry name" value="Beta-lactamase"/>
    <property type="match status" value="1"/>
</dbReference>
<protein>
    <submittedName>
        <fullName evidence="2">Beta-lactamase family protein</fullName>
    </submittedName>
</protein>
<comment type="caution">
    <text evidence="2">The sequence shown here is derived from an EMBL/GenBank/DDBJ whole genome shotgun (WGS) entry which is preliminary data.</text>
</comment>
<dbReference type="SUPFAM" id="SSF56601">
    <property type="entry name" value="beta-lactamase/transpeptidase-like"/>
    <property type="match status" value="1"/>
</dbReference>
<feature type="non-terminal residue" evidence="2">
    <location>
        <position position="1"/>
    </location>
</feature>
<evidence type="ECO:0000313" key="2">
    <source>
        <dbReference type="EMBL" id="NEL79847.1"/>
    </source>
</evidence>
<dbReference type="InterPro" id="IPR012338">
    <property type="entry name" value="Beta-lactam/transpept-like"/>
</dbReference>
<reference evidence="2 3" key="1">
    <citation type="submission" date="2019-11" db="EMBL/GenBank/DDBJ databases">
        <title>Genome-resolved metagenomics to study the prevalence of co-infection and intraspecific heterogeneity among plant pathogen metapopulations.</title>
        <authorList>
            <person name="Newberry E."/>
            <person name="Bhandari R."/>
            <person name="Kemble J."/>
            <person name="Sikora E."/>
            <person name="Potnis N."/>
        </authorList>
    </citation>
    <scope>NUCLEOTIDE SEQUENCE [LARGE SCALE GENOMIC DNA]</scope>
    <source>
        <strain evidence="2">Xp_Tom_Tuscaloosa_18b</strain>
    </source>
</reference>
<feature type="non-terminal residue" evidence="2">
    <location>
        <position position="162"/>
    </location>
</feature>
<feature type="domain" description="Beta-lactamase-related" evidence="1">
    <location>
        <begin position="1"/>
        <end position="161"/>
    </location>
</feature>
<evidence type="ECO:0000313" key="3">
    <source>
        <dbReference type="Proteomes" id="UP000471082"/>
    </source>
</evidence>
<dbReference type="PANTHER" id="PTHR46825">
    <property type="entry name" value="D-ALANYL-D-ALANINE-CARBOXYPEPTIDASE/ENDOPEPTIDASE AMPH"/>
    <property type="match status" value="1"/>
</dbReference>
<dbReference type="InterPro" id="IPR050491">
    <property type="entry name" value="AmpC-like"/>
</dbReference>
<evidence type="ECO:0000259" key="1">
    <source>
        <dbReference type="Pfam" id="PF00144"/>
    </source>
</evidence>
<organism evidence="2 3">
    <name type="scientific">Xanthomonas perforans</name>
    <dbReference type="NCBI Taxonomy" id="442694"/>
    <lineage>
        <taxon>Bacteria</taxon>
        <taxon>Pseudomonadati</taxon>
        <taxon>Pseudomonadota</taxon>
        <taxon>Gammaproteobacteria</taxon>
        <taxon>Lysobacterales</taxon>
        <taxon>Lysobacteraceae</taxon>
        <taxon>Xanthomonas</taxon>
    </lineage>
</organism>